<protein>
    <recommendedName>
        <fullName evidence="1">Polysaccharide pyruvyl transferase domain-containing protein</fullName>
    </recommendedName>
</protein>
<evidence type="ECO:0000259" key="1">
    <source>
        <dbReference type="Pfam" id="PF04230"/>
    </source>
</evidence>
<keyword evidence="3" id="KW-1185">Reference proteome</keyword>
<dbReference type="Proteomes" id="UP001319827">
    <property type="component" value="Chromosome"/>
</dbReference>
<accession>A0ABN6E2W5</accession>
<dbReference type="Pfam" id="PF04230">
    <property type="entry name" value="PS_pyruv_trans"/>
    <property type="match status" value="1"/>
</dbReference>
<gene>
    <name evidence="2" type="ORF">DESUT3_37800</name>
</gene>
<name>A0ABN6E2W5_9BACT</name>
<proteinExistence type="predicted"/>
<reference evidence="2 3" key="1">
    <citation type="journal article" date="2016" name="C (Basel)">
        <title>Selective Growth of and Electricity Production by Marine Exoelectrogenic Bacteria in Self-Aggregated Hydrogel of Microbially Reduced Graphene Oxide.</title>
        <authorList>
            <person name="Yoshida N."/>
            <person name="Goto Y."/>
            <person name="Miyata Y."/>
        </authorList>
    </citation>
    <scope>NUCLEOTIDE SEQUENCE [LARGE SCALE GENOMIC DNA]</scope>
    <source>
        <strain evidence="2 3">NIT-T3</strain>
    </source>
</reference>
<organism evidence="2 3">
    <name type="scientific">Desulfuromonas versatilis</name>
    <dbReference type="NCBI Taxonomy" id="2802975"/>
    <lineage>
        <taxon>Bacteria</taxon>
        <taxon>Pseudomonadati</taxon>
        <taxon>Thermodesulfobacteriota</taxon>
        <taxon>Desulfuromonadia</taxon>
        <taxon>Desulfuromonadales</taxon>
        <taxon>Desulfuromonadaceae</taxon>
        <taxon>Desulfuromonas</taxon>
    </lineage>
</organism>
<feature type="domain" description="Polysaccharide pyruvyl transferase" evidence="1">
    <location>
        <begin position="14"/>
        <end position="337"/>
    </location>
</feature>
<evidence type="ECO:0000313" key="2">
    <source>
        <dbReference type="EMBL" id="BCR06711.1"/>
    </source>
</evidence>
<dbReference type="RefSeq" id="WP_221250096.1">
    <property type="nucleotide sequence ID" value="NZ_AP024355.1"/>
</dbReference>
<dbReference type="InterPro" id="IPR007345">
    <property type="entry name" value="Polysacch_pyruvyl_Trfase"/>
</dbReference>
<sequence>MKRIYLSGQRTFRNRGCEAIVRSTVRLLRKQFSDIEVLVPSDNIEYDKRQWPQAVDNGVKFVDAYIPSYARYWVNLQRLPVPSLKRAGWPFPMPQWLKTQISSVDLVLAVGGDNYSLDYRIPSPFMGLDKLAMDMGKPVILWGASVGPFEREPSFVPAIVRHLERMKTIAVRETVSYSYLTGTLGLENVNLVADPAFHLEKEEVDLRPFWPKAEYGGVLGLNVSPLIERYKKAGQLLIDEAANFVRRVVVEKGMGVLLVPHVTALCRDESKSDYGYMKILISKCADLGDRIKLAPDCFNAAQLKYIIGNLRYFIGARTHATIAALSSGIPTVSIAYSIKAQGINKDLFDTDEMVLNTPELSANELMKYFEWLVDNEVRMTRKLKERIPAHQRLSFQAITEFL</sequence>
<dbReference type="PANTHER" id="PTHR36836:SF1">
    <property type="entry name" value="COLANIC ACID BIOSYNTHESIS PROTEIN WCAK"/>
    <property type="match status" value="1"/>
</dbReference>
<dbReference type="PANTHER" id="PTHR36836">
    <property type="entry name" value="COLANIC ACID BIOSYNTHESIS PROTEIN WCAK"/>
    <property type="match status" value="1"/>
</dbReference>
<dbReference type="EMBL" id="AP024355">
    <property type="protein sequence ID" value="BCR06711.1"/>
    <property type="molecule type" value="Genomic_DNA"/>
</dbReference>
<reference evidence="2 3" key="2">
    <citation type="journal article" date="2021" name="Int. J. Syst. Evol. Microbiol.">
        <title>Isolation and Polyphasic Characterization of Desulfuromonas versatilis sp. Nov., an Electrogenic Bacteria Capable of Versatile Metabolism Isolated from a Graphene Oxide-Reducing Enrichment Culture.</title>
        <authorList>
            <person name="Xie L."/>
            <person name="Yoshida N."/>
            <person name="Ishii S."/>
            <person name="Meng L."/>
        </authorList>
    </citation>
    <scope>NUCLEOTIDE SEQUENCE [LARGE SCALE GENOMIC DNA]</scope>
    <source>
        <strain evidence="2 3">NIT-T3</strain>
    </source>
</reference>
<evidence type="ECO:0000313" key="3">
    <source>
        <dbReference type="Proteomes" id="UP001319827"/>
    </source>
</evidence>